<feature type="transmembrane region" description="Helical" evidence="2">
    <location>
        <begin position="279"/>
        <end position="300"/>
    </location>
</feature>
<feature type="region of interest" description="Disordered" evidence="1">
    <location>
        <begin position="81"/>
        <end position="158"/>
    </location>
</feature>
<dbReference type="EMBL" id="JAKJXP020000031">
    <property type="protein sequence ID" value="KAK7753193.1"/>
    <property type="molecule type" value="Genomic_DNA"/>
</dbReference>
<protein>
    <submittedName>
        <fullName evidence="3">Uncharacterized protein</fullName>
    </submittedName>
</protein>
<sequence>MDPAFPPFLRAHVQAGLTHAWNFRLPPLQACTPAALVAETLRRTLGGDRGAAQYTYIDFCAGAGGPTPDIERALNERLLHNKGSSSSSDGSSGSSSGSSTNTPLSGTFPPSASTNGSAGPSPSYAAVASTAPQENGKGEQEGGQENGKGNQEKADGNGPVARFVLTDLHPHAAEWAAACKRSEHLSYIAEPVDASDAPAELIARYTEPGKKVFRLYNLAFHHFDDGLARAMLRNTIETSDGFGIFELQERSINSFITCFIFGIFSLFIAPFYFYTYYFLAAPSALFFIWVVPIIPFILVFDGLVSSLRTRTPAEVEALLQTCGADTTSWELKSGRKRFLWPTGYMSWIICTKK</sequence>
<keyword evidence="2" id="KW-0812">Transmembrane</keyword>
<keyword evidence="2" id="KW-0472">Membrane</keyword>
<feature type="transmembrane region" description="Helical" evidence="2">
    <location>
        <begin position="252"/>
        <end position="273"/>
    </location>
</feature>
<evidence type="ECO:0000256" key="2">
    <source>
        <dbReference type="SAM" id="Phobius"/>
    </source>
</evidence>
<keyword evidence="2" id="KW-1133">Transmembrane helix</keyword>
<dbReference type="Proteomes" id="UP001320420">
    <property type="component" value="Unassembled WGS sequence"/>
</dbReference>
<keyword evidence="4" id="KW-1185">Reference proteome</keyword>
<evidence type="ECO:0000313" key="3">
    <source>
        <dbReference type="EMBL" id="KAK7753193.1"/>
    </source>
</evidence>
<name>A0AAN9USL1_9PEZI</name>
<proteinExistence type="predicted"/>
<gene>
    <name evidence="3" type="ORF">SLS62_004926</name>
</gene>
<feature type="compositionally biased region" description="Low complexity" evidence="1">
    <location>
        <begin position="83"/>
        <end position="99"/>
    </location>
</feature>
<evidence type="ECO:0000256" key="1">
    <source>
        <dbReference type="SAM" id="MobiDB-lite"/>
    </source>
</evidence>
<accession>A0AAN9USL1</accession>
<dbReference type="AlphaFoldDB" id="A0AAN9USL1"/>
<comment type="caution">
    <text evidence="3">The sequence shown here is derived from an EMBL/GenBank/DDBJ whole genome shotgun (WGS) entry which is preliminary data.</text>
</comment>
<evidence type="ECO:0000313" key="4">
    <source>
        <dbReference type="Proteomes" id="UP001320420"/>
    </source>
</evidence>
<organism evidence="3 4">
    <name type="scientific">Diatrype stigma</name>
    <dbReference type="NCBI Taxonomy" id="117547"/>
    <lineage>
        <taxon>Eukaryota</taxon>
        <taxon>Fungi</taxon>
        <taxon>Dikarya</taxon>
        <taxon>Ascomycota</taxon>
        <taxon>Pezizomycotina</taxon>
        <taxon>Sordariomycetes</taxon>
        <taxon>Xylariomycetidae</taxon>
        <taxon>Xylariales</taxon>
        <taxon>Diatrypaceae</taxon>
        <taxon>Diatrype</taxon>
    </lineage>
</organism>
<feature type="compositionally biased region" description="Polar residues" evidence="1">
    <location>
        <begin position="100"/>
        <end position="120"/>
    </location>
</feature>
<reference evidence="3 4" key="1">
    <citation type="submission" date="2024-02" db="EMBL/GenBank/DDBJ databases">
        <title>De novo assembly and annotation of 12 fungi associated with fruit tree decline syndrome in Ontario, Canada.</title>
        <authorList>
            <person name="Sulman M."/>
            <person name="Ellouze W."/>
            <person name="Ilyukhin E."/>
        </authorList>
    </citation>
    <scope>NUCLEOTIDE SEQUENCE [LARGE SCALE GENOMIC DNA]</scope>
    <source>
        <strain evidence="3 4">M11/M66-122</strain>
    </source>
</reference>